<dbReference type="EMBL" id="CACRXK020001119">
    <property type="protein sequence ID" value="CAB3987093.1"/>
    <property type="molecule type" value="Genomic_DNA"/>
</dbReference>
<dbReference type="PROSITE" id="PS50878">
    <property type="entry name" value="RT_POL"/>
    <property type="match status" value="1"/>
</dbReference>
<evidence type="ECO:0000313" key="2">
    <source>
        <dbReference type="Proteomes" id="UP001152795"/>
    </source>
</evidence>
<dbReference type="OrthoDB" id="416454at2759"/>
<accession>A0A7D9DJ94</accession>
<dbReference type="InterPro" id="IPR005135">
    <property type="entry name" value="Endo/exonuclease/phosphatase"/>
</dbReference>
<protein>
    <submittedName>
        <fullName evidence="1">Uncharacterized protein</fullName>
    </submittedName>
</protein>
<evidence type="ECO:0000313" key="1">
    <source>
        <dbReference type="EMBL" id="CAB3987093.1"/>
    </source>
</evidence>
<dbReference type="InterPro" id="IPR043502">
    <property type="entry name" value="DNA/RNA_pol_sf"/>
</dbReference>
<dbReference type="Proteomes" id="UP001152795">
    <property type="component" value="Unassembled WGS sequence"/>
</dbReference>
<gene>
    <name evidence="1" type="ORF">PACLA_8A059934</name>
</gene>
<feature type="non-terminal residue" evidence="1">
    <location>
        <position position="1"/>
    </location>
</feature>
<dbReference type="SUPFAM" id="SSF56219">
    <property type="entry name" value="DNase I-like"/>
    <property type="match status" value="1"/>
</dbReference>
<proteinExistence type="predicted"/>
<dbReference type="GO" id="GO:0003824">
    <property type="term" value="F:catalytic activity"/>
    <property type="evidence" value="ECO:0007669"/>
    <property type="project" value="InterPro"/>
</dbReference>
<dbReference type="InterPro" id="IPR000477">
    <property type="entry name" value="RT_dom"/>
</dbReference>
<keyword evidence="2" id="KW-1185">Reference proteome</keyword>
<dbReference type="PANTHER" id="PTHR47510">
    <property type="entry name" value="REVERSE TRANSCRIPTASE DOMAIN-CONTAINING PROTEIN"/>
    <property type="match status" value="1"/>
</dbReference>
<organism evidence="1 2">
    <name type="scientific">Paramuricea clavata</name>
    <name type="common">Red gorgonian</name>
    <name type="synonym">Violescent sea-whip</name>
    <dbReference type="NCBI Taxonomy" id="317549"/>
    <lineage>
        <taxon>Eukaryota</taxon>
        <taxon>Metazoa</taxon>
        <taxon>Cnidaria</taxon>
        <taxon>Anthozoa</taxon>
        <taxon>Octocorallia</taxon>
        <taxon>Malacalcyonacea</taxon>
        <taxon>Plexauridae</taxon>
        <taxon>Paramuricea</taxon>
    </lineage>
</organism>
<dbReference type="PANTHER" id="PTHR47510:SF3">
    <property type="entry name" value="ENDO_EXONUCLEASE_PHOSPHATASE DOMAIN-CONTAINING PROTEIN"/>
    <property type="match status" value="1"/>
</dbReference>
<dbReference type="AlphaFoldDB" id="A0A7D9DJ94"/>
<dbReference type="SUPFAM" id="SSF56672">
    <property type="entry name" value="DNA/RNA polymerases"/>
    <property type="match status" value="1"/>
</dbReference>
<dbReference type="InterPro" id="IPR036691">
    <property type="entry name" value="Endo/exonu/phosph_ase_sf"/>
</dbReference>
<dbReference type="Pfam" id="PF03372">
    <property type="entry name" value="Exo_endo_phos"/>
    <property type="match status" value="1"/>
</dbReference>
<dbReference type="CDD" id="cd01650">
    <property type="entry name" value="RT_nLTR_like"/>
    <property type="match status" value="1"/>
</dbReference>
<sequence length="1090" mass="123439">LRSSPSSKYIDTSLYNCLVSLGILRPFRGCRSGRRVKERNAYLRDQNIPRAQHGRQICISPNQNNTPSYNHPSSCFADIASLQTSRRSEFVPSQVVQPNTRNLNNLILIRPNKPENHNLTCADQPIETDSISVNTGLIKVIHLNIRSLRNNVHLIQLRELVRSAKFDIITISETWLNTSVTSAEVNIDGYKLIRLDRLHKRGGGVCAYIRKDFKTVILKDLSYISERNFHQLWISVQCKKTKSVVICVTYRPDDSPLSSFDNVLKPSYIQALTLNKPIVILGDLNCDVLKQNCPESKALINFAKEMNLSQLIKSPTRITNTTQSLLDVVLVSSNSLVRRSGVLNTTISDHLPVYVDFKLKSRKHPPHYITVRSYKNYSPSLFITDLARSSHDSLLSIFNDGDVNSMLDTFNQTIQSTLDSHAPIKTVKVRSRPCPFVTQDIKDLMKTRDQLHRRYLQTRDDLDWSNFKDARKAVKRMLKDSERNYYLDEVQRHKNNPGSLWKIINQAIPSKSKENHAYTKDPKTVADEFNQFFSSVGKNAADASIRLAEENNITVEETPLETVYMPSQDLFSFRTVTSEEVRRVIASLPLNKAPGPDKINSRILKDCLPVILGPLTHIINCSITSHTFPTAWKEAEVIPIVKDGDHEVASNNRPISLLAIASKVCEKIVLEQFSSYLISKNLLSPHQSGNKKLHSTETLNIFSTDTMLEAMDKKELTALVLLDLSKAFDSINHHRLLHKLANVGASPATVQWFKSYLSDRFQSTRINSALSDPLPITHGVPQGATLSPLLFCIYLNDLPSVSRDSSLESYVDDSKVLLSFPLRQIDAAIANLERDLHRVASWCCENHLLINPGKTKYMMIGTRQMMSKLPTDTSISFLGKSLKPVDSAKDLGVTLDRHLNYDKHVSLLVSSCMNKLCQINRAKNSFDTKTLSEVISSLVISKMVYCSSVWSNTSASNVKKVQSIQNFACKIVTKSRKFDHVTPLLRELNWLPVDKLLYFRDASLTYKCVNNLAPDYLCNKLIKRSSIHDRRTRTHDSLQIPLFKTAAGQRSFTYRAVHIWNNLDKNLKDCSSLKIFKVALKKHLLAKDNI</sequence>
<name>A0A7D9DJ94_PARCT</name>
<comment type="caution">
    <text evidence="1">The sequence shown here is derived from an EMBL/GenBank/DDBJ whole genome shotgun (WGS) entry which is preliminary data.</text>
</comment>
<dbReference type="Gene3D" id="3.60.10.10">
    <property type="entry name" value="Endonuclease/exonuclease/phosphatase"/>
    <property type="match status" value="1"/>
</dbReference>
<reference evidence="1" key="1">
    <citation type="submission" date="2020-04" db="EMBL/GenBank/DDBJ databases">
        <authorList>
            <person name="Alioto T."/>
            <person name="Alioto T."/>
            <person name="Gomez Garrido J."/>
        </authorList>
    </citation>
    <scope>NUCLEOTIDE SEQUENCE</scope>
    <source>
        <strain evidence="1">A484AB</strain>
    </source>
</reference>
<dbReference type="Pfam" id="PF00078">
    <property type="entry name" value="RVT_1"/>
    <property type="match status" value="1"/>
</dbReference>